<gene>
    <name evidence="1" type="ORF">J2S01_001860</name>
</gene>
<keyword evidence="2" id="KW-1185">Reference proteome</keyword>
<comment type="caution">
    <text evidence="1">The sequence shown here is derived from an EMBL/GenBank/DDBJ whole genome shotgun (WGS) entry which is preliminary data.</text>
</comment>
<evidence type="ECO:0000313" key="2">
    <source>
        <dbReference type="Proteomes" id="UP001239167"/>
    </source>
</evidence>
<reference evidence="1 2" key="1">
    <citation type="submission" date="2023-07" db="EMBL/GenBank/DDBJ databases">
        <title>Genomic Encyclopedia of Type Strains, Phase IV (KMG-IV): sequencing the most valuable type-strain genomes for metagenomic binning, comparative biology and taxonomic classification.</title>
        <authorList>
            <person name="Goeker M."/>
        </authorList>
    </citation>
    <scope>NUCLEOTIDE SEQUENCE [LARGE SCALE GENOMIC DNA]</scope>
    <source>
        <strain evidence="1 2">DSM 16980</strain>
    </source>
</reference>
<accession>A0ABT9Y9G7</accession>
<protein>
    <submittedName>
        <fullName evidence="1">Uncharacterized protein</fullName>
    </submittedName>
</protein>
<dbReference type="EMBL" id="JAUSUE010000013">
    <property type="protein sequence ID" value="MDQ0204135.1"/>
    <property type="molecule type" value="Genomic_DNA"/>
</dbReference>
<proteinExistence type="predicted"/>
<name>A0ABT9Y9G7_9FIRM</name>
<evidence type="ECO:0000313" key="1">
    <source>
        <dbReference type="EMBL" id="MDQ0204135.1"/>
    </source>
</evidence>
<sequence length="34" mass="4040">MLRFKYLFAQGTENLSFIILEYLRDSLCKAVPKM</sequence>
<organism evidence="1 2">
    <name type="scientific">Pectinatus haikarae</name>
    <dbReference type="NCBI Taxonomy" id="349096"/>
    <lineage>
        <taxon>Bacteria</taxon>
        <taxon>Bacillati</taxon>
        <taxon>Bacillota</taxon>
        <taxon>Negativicutes</taxon>
        <taxon>Selenomonadales</taxon>
        <taxon>Selenomonadaceae</taxon>
        <taxon>Pectinatus</taxon>
    </lineage>
</organism>
<dbReference type="Proteomes" id="UP001239167">
    <property type="component" value="Unassembled WGS sequence"/>
</dbReference>